<reference evidence="2 3" key="1">
    <citation type="submission" date="2018-04" db="EMBL/GenBank/DDBJ databases">
        <title>Genomic Encyclopedia of Type Strains, Phase III (KMG-III): the genomes of soil and plant-associated and newly described type strains.</title>
        <authorList>
            <person name="Whitman W."/>
        </authorList>
    </citation>
    <scope>NUCLEOTIDE SEQUENCE [LARGE SCALE GENOMIC DNA]</scope>
    <source>
        <strain evidence="2 3">JA192</strain>
    </source>
</reference>
<evidence type="ECO:0000313" key="2">
    <source>
        <dbReference type="EMBL" id="PTM75878.1"/>
    </source>
</evidence>
<dbReference type="InterPro" id="IPR018723">
    <property type="entry name" value="DUF2254_membrane"/>
</dbReference>
<evidence type="ECO:0000256" key="1">
    <source>
        <dbReference type="SAM" id="Phobius"/>
    </source>
</evidence>
<gene>
    <name evidence="2" type="ORF">C8J29_11098</name>
</gene>
<feature type="transmembrane region" description="Helical" evidence="1">
    <location>
        <begin position="141"/>
        <end position="158"/>
    </location>
</feature>
<keyword evidence="3" id="KW-1185">Reference proteome</keyword>
<dbReference type="RefSeq" id="WP_084295791.1">
    <property type="nucleotide sequence ID" value="NZ_MABH01000134.1"/>
</dbReference>
<feature type="transmembrane region" description="Helical" evidence="1">
    <location>
        <begin position="110"/>
        <end position="129"/>
    </location>
</feature>
<accession>A0ABX5J2S1</accession>
<protein>
    <submittedName>
        <fullName evidence="2">Membrane protein</fullName>
    </submittedName>
</protein>
<dbReference type="Pfam" id="PF10011">
    <property type="entry name" value="DUF2254"/>
    <property type="match status" value="1"/>
</dbReference>
<proteinExistence type="predicted"/>
<keyword evidence="1" id="KW-1133">Transmembrane helix</keyword>
<dbReference type="EMBL" id="PZZW01000010">
    <property type="protein sequence ID" value="PTM75878.1"/>
    <property type="molecule type" value="Genomic_DNA"/>
</dbReference>
<name>A0ABX5J2S1_9RHOB</name>
<organism evidence="2 3">
    <name type="scientific">Cereibacter johrii</name>
    <dbReference type="NCBI Taxonomy" id="445629"/>
    <lineage>
        <taxon>Bacteria</taxon>
        <taxon>Pseudomonadati</taxon>
        <taxon>Pseudomonadota</taxon>
        <taxon>Alphaproteobacteria</taxon>
        <taxon>Rhodobacterales</taxon>
        <taxon>Paracoccaceae</taxon>
        <taxon>Cereibacter</taxon>
    </lineage>
</organism>
<keyword evidence="1" id="KW-0812">Transmembrane</keyword>
<dbReference type="Proteomes" id="UP000240800">
    <property type="component" value="Unassembled WGS sequence"/>
</dbReference>
<sequence>MNVENIKTVWDDVRTSFWFVPSLMIGMGGLLALAGAALERRMKGTGADAPWFIPVSASSDARDLMSTLVTSMVTATSLIFSISMVVLTLAASQFGPRLVRNFMASRQTQLILGTFVMTIVYGLLTLSMMGSRSSPEAEAQPALAIAVALVGLLGLFQHELARSIMAETIITRVGEELNGLVLALPRLEAPPDEHPERALPERFEEEAAHLGPARAGYIQAIDFRSLSAAAERADCLVGLHSRAGDYVVRDGNGIAIHPAGRASDALCREVRQAIVVGIRRTPVQDVEFSIRHLVEIALRAMSPSLNDPFTAITVIDQLSDSLSLMLNHELPPGLHRDSRGILRVVCPRPTHASVLGAALDQIRQNGADKPVVAIHLLEALERLALHAALPAQVEAMRAHVDLVLEAARSQIAQEADLGAVERRGAAATAALSKRSRAPFPLCDWQE</sequence>
<feature type="transmembrane region" description="Helical" evidence="1">
    <location>
        <begin position="17"/>
        <end position="38"/>
    </location>
</feature>
<feature type="transmembrane region" description="Helical" evidence="1">
    <location>
        <begin position="68"/>
        <end position="90"/>
    </location>
</feature>
<evidence type="ECO:0000313" key="3">
    <source>
        <dbReference type="Proteomes" id="UP000240800"/>
    </source>
</evidence>
<comment type="caution">
    <text evidence="2">The sequence shown here is derived from an EMBL/GenBank/DDBJ whole genome shotgun (WGS) entry which is preliminary data.</text>
</comment>
<keyword evidence="1" id="KW-0472">Membrane</keyword>